<feature type="compositionally biased region" description="Acidic residues" evidence="2">
    <location>
        <begin position="76"/>
        <end position="97"/>
    </location>
</feature>
<keyword evidence="1" id="KW-0539">Nucleus</keyword>
<dbReference type="AlphaFoldDB" id="A0A6P8WMZ0"/>
<dbReference type="CDD" id="cd00084">
    <property type="entry name" value="HMG-box_SF"/>
    <property type="match status" value="1"/>
</dbReference>
<keyword evidence="4" id="KW-1185">Reference proteome</keyword>
<gene>
    <name evidence="5" type="primary">LOC117565602</name>
</gene>
<name>A0A6P8WMZ0_DROAB</name>
<dbReference type="RefSeq" id="XP_034100698.1">
    <property type="nucleotide sequence ID" value="XM_034244807.2"/>
</dbReference>
<evidence type="ECO:0000313" key="5">
    <source>
        <dbReference type="RefSeq" id="XP_034100698.1"/>
    </source>
</evidence>
<dbReference type="Proteomes" id="UP000515160">
    <property type="component" value="Chromosome X"/>
</dbReference>
<evidence type="ECO:0000313" key="4">
    <source>
        <dbReference type="Proteomes" id="UP000515160"/>
    </source>
</evidence>
<dbReference type="GO" id="GO:0005634">
    <property type="term" value="C:nucleus"/>
    <property type="evidence" value="ECO:0007669"/>
    <property type="project" value="UniProtKB-UniRule"/>
</dbReference>
<dbReference type="PROSITE" id="PS50118">
    <property type="entry name" value="HMG_BOX_2"/>
    <property type="match status" value="1"/>
</dbReference>
<evidence type="ECO:0000256" key="1">
    <source>
        <dbReference type="PROSITE-ProRule" id="PRU00267"/>
    </source>
</evidence>
<accession>A0A6P8WMZ0</accession>
<feature type="compositionally biased region" description="Low complexity" evidence="2">
    <location>
        <begin position="294"/>
        <end position="312"/>
    </location>
</feature>
<protein>
    <submittedName>
        <fullName evidence="5">FACT complex subunit SSRP1</fullName>
    </submittedName>
</protein>
<dbReference type="GO" id="GO:0003677">
    <property type="term" value="F:DNA binding"/>
    <property type="evidence" value="ECO:0007669"/>
    <property type="project" value="UniProtKB-UniRule"/>
</dbReference>
<feature type="region of interest" description="Disordered" evidence="2">
    <location>
        <begin position="1"/>
        <end position="104"/>
    </location>
</feature>
<dbReference type="Gene3D" id="1.10.30.10">
    <property type="entry name" value="High mobility group box domain"/>
    <property type="match status" value="1"/>
</dbReference>
<feature type="domain" description="HMG box" evidence="3">
    <location>
        <begin position="186"/>
        <end position="255"/>
    </location>
</feature>
<reference evidence="5" key="1">
    <citation type="submission" date="2025-08" db="UniProtKB">
        <authorList>
            <consortium name="RefSeq"/>
        </authorList>
    </citation>
    <scope>IDENTIFICATION</scope>
    <source>
        <strain evidence="5">15112-1751.03</strain>
        <tissue evidence="5">Whole Adult</tissue>
    </source>
</reference>
<proteinExistence type="predicted"/>
<feature type="DNA-binding region" description="HMG box" evidence="1">
    <location>
        <begin position="186"/>
        <end position="255"/>
    </location>
</feature>
<dbReference type="InterPro" id="IPR042477">
    <property type="entry name" value="HMGXB4"/>
</dbReference>
<keyword evidence="1" id="KW-0238">DNA-binding</keyword>
<evidence type="ECO:0000259" key="3">
    <source>
        <dbReference type="PROSITE" id="PS50118"/>
    </source>
</evidence>
<evidence type="ECO:0000256" key="2">
    <source>
        <dbReference type="SAM" id="MobiDB-lite"/>
    </source>
</evidence>
<dbReference type="GeneID" id="117565602"/>
<sequence>MDTPISTPSAKDFQVAGVSRSGRVRKKSSKLLDFESPEEIEKRTKRPGRQPARYPGRGRPPNAVREREQEMIIAYAEEEDNDDDDDIDDDDDDDDDGVMPNLCDTEDDIRHTIGGNTNLRGTLLNSDDEVDNLVQDLVDGVEAEASSYTNDSRVRQSLYMREKSTKRKILKDGKLVTGTKQRKDKGKARYTAYSLWARDVRKRDFPDLDFASAARRLSELWANVSNKEKNAWRRKAKIQATKARTREKNALNNTTTSSAAMASNGNTTTAAVLDSTTFVNRATTSRTKKLAAQMANTSTATTTNTAMPTSWAQSRQKRSINTNTSRIKSIPPATSAMNSSAASSAGLLESPAEIGGKQQQQQSSIEAIDAAAHLKLLGESLTVIGERLKEHNGHVALSGSLSVLLDSLLCSMGPLLCMTTQIPGLENKKQLSTNLATTLDNIAYVMPGL</sequence>
<organism evidence="4 5">
    <name type="scientific">Drosophila albomicans</name>
    <name type="common">Fruit fly</name>
    <dbReference type="NCBI Taxonomy" id="7291"/>
    <lineage>
        <taxon>Eukaryota</taxon>
        <taxon>Metazoa</taxon>
        <taxon>Ecdysozoa</taxon>
        <taxon>Arthropoda</taxon>
        <taxon>Hexapoda</taxon>
        <taxon>Insecta</taxon>
        <taxon>Pterygota</taxon>
        <taxon>Neoptera</taxon>
        <taxon>Endopterygota</taxon>
        <taxon>Diptera</taxon>
        <taxon>Brachycera</taxon>
        <taxon>Muscomorpha</taxon>
        <taxon>Ephydroidea</taxon>
        <taxon>Drosophilidae</taxon>
        <taxon>Drosophila</taxon>
    </lineage>
</organism>
<dbReference type="InterPro" id="IPR009071">
    <property type="entry name" value="HMG_box_dom"/>
</dbReference>
<dbReference type="OrthoDB" id="4777606at2759"/>
<feature type="compositionally biased region" description="Low complexity" evidence="2">
    <location>
        <begin position="333"/>
        <end position="345"/>
    </location>
</feature>
<feature type="region of interest" description="Disordered" evidence="2">
    <location>
        <begin position="294"/>
        <end position="346"/>
    </location>
</feature>
<dbReference type="PANTHER" id="PTHR46584">
    <property type="entry name" value="HMG DOMAIN-CONTAINING PROTEIN 4"/>
    <property type="match status" value="1"/>
</dbReference>
<dbReference type="InterPro" id="IPR036910">
    <property type="entry name" value="HMG_box_dom_sf"/>
</dbReference>
<dbReference type="PANTHER" id="PTHR46584:SF1">
    <property type="entry name" value="HMG DOMAIN-CONTAINING PROTEIN 4"/>
    <property type="match status" value="1"/>
</dbReference>
<dbReference type="SUPFAM" id="SSF47095">
    <property type="entry name" value="HMG-box"/>
    <property type="match status" value="1"/>
</dbReference>